<comment type="caution">
    <text evidence="2">The sequence shown here is derived from an EMBL/GenBank/DDBJ whole genome shotgun (WGS) entry which is preliminary data.</text>
</comment>
<gene>
    <name evidence="2" type="ORF">CLV58_109185</name>
</gene>
<name>A0A2T0SYG6_9BACT</name>
<reference evidence="2 3" key="1">
    <citation type="submission" date="2018-03" db="EMBL/GenBank/DDBJ databases">
        <title>Genomic Encyclopedia of Archaeal and Bacterial Type Strains, Phase II (KMG-II): from individual species to whole genera.</title>
        <authorList>
            <person name="Goeker M."/>
        </authorList>
    </citation>
    <scope>NUCLEOTIDE SEQUENCE [LARGE SCALE GENOMIC DNA]</scope>
    <source>
        <strain evidence="2 3">DSM 28354</strain>
    </source>
</reference>
<keyword evidence="3" id="KW-1185">Reference proteome</keyword>
<dbReference type="RefSeq" id="WP_106138190.1">
    <property type="nucleotide sequence ID" value="NZ_PVTE01000009.1"/>
</dbReference>
<accession>A0A2T0SYG6</accession>
<dbReference type="AlphaFoldDB" id="A0A2T0SYG6"/>
<dbReference type="EMBL" id="PVTE01000009">
    <property type="protein sequence ID" value="PRY38458.1"/>
    <property type="molecule type" value="Genomic_DNA"/>
</dbReference>
<evidence type="ECO:0000313" key="3">
    <source>
        <dbReference type="Proteomes" id="UP000238375"/>
    </source>
</evidence>
<evidence type="ECO:0000256" key="1">
    <source>
        <dbReference type="SAM" id="Coils"/>
    </source>
</evidence>
<dbReference type="Proteomes" id="UP000238375">
    <property type="component" value="Unassembled WGS sequence"/>
</dbReference>
<feature type="coiled-coil region" evidence="1">
    <location>
        <begin position="254"/>
        <end position="318"/>
    </location>
</feature>
<protein>
    <submittedName>
        <fullName evidence="2">Uncharacterized protein</fullName>
    </submittedName>
</protein>
<evidence type="ECO:0000313" key="2">
    <source>
        <dbReference type="EMBL" id="PRY38458.1"/>
    </source>
</evidence>
<proteinExistence type="predicted"/>
<organism evidence="2 3">
    <name type="scientific">Spirosoma oryzae</name>
    <dbReference type="NCBI Taxonomy" id="1469603"/>
    <lineage>
        <taxon>Bacteria</taxon>
        <taxon>Pseudomonadati</taxon>
        <taxon>Bacteroidota</taxon>
        <taxon>Cytophagia</taxon>
        <taxon>Cytophagales</taxon>
        <taxon>Cytophagaceae</taxon>
        <taxon>Spirosoma</taxon>
    </lineage>
</organism>
<sequence length="875" mass="96802">MAVSFISRTLSSPDYIAPLDQNLVFQSLITRQQAYDKGVQQVDSLLENLSSQPIYNQGHKAYYEQKVGQLTDQLNRLGGADFSDRTTLQQIGQLSGLVSRDGRILSAIEDGKRIQQARQQIDTWKADPKKYPGQYAPQNEWLLGQQIQAYSTDSSEGARFQGGATPYVNHRKIIGDRVLQIQKQIAQTGGYDTLVGGKQQFIQTTKALTPLQIQQIVQGELAGDPALMNQLQIDAQYEARNLPTDTPSYQRARLAQLTSARDRLAKQADDYNSEGLLALTTGSPAQQEAARTEHQQQLKQISRQMRAYEEQIRAVGSQSRDEAVLGMHLDSYVTGLQAEYGFESRKLQANPIYGVELAHQDRQAALEQAGSQFRIREQNENDRFLYGWKKQDEHLDKQQAFQREQKLLDLEAKTGLQANGDGSYSTPDTAFKAVDLGASQVTTTSLEAMQAQSQSDARAQNGRILDLVVSYVGNGDLQKMAGLRAQLTVSTDSDGNINGIKYPKSVAPNVAVAARQIVDDYHQYLQGNGHNPDLIRQLKPEQRAMLQQIEVGAAQNRIAQQQYKDIEQQAIRESGMTQAELNRMNQLRLEKARNPQLFSTATPVPGGGGLAITSSAKAQELASLEARFKPAQQTVIEQLGKSGIYNRGFLVTGDAAKKDSDLYRIVKHRIDQQAVDPAGATNSQLRAIQSQLENGEITQMVVLKDSQQIEVSGFTKNGEEKVPFKARVDFMGSADWNAVLSDKLRTEQGGGQKALLSELDKKGALLAGKRAVAFAPVQSQLAFSVSPVKTSSGYGLGLLYQGKQIPIPPYFKNGVPFIPTVFQQKPIQFVSGGLDNWSSTNIERQLKARYGATDPAYKPTIHDFYRFITDPELFP</sequence>
<keyword evidence="1" id="KW-0175">Coiled coil</keyword>